<evidence type="ECO:0000256" key="4">
    <source>
        <dbReference type="SAM" id="MobiDB-lite"/>
    </source>
</evidence>
<sequence length="188" mass="20358">MSETRDLFGGAITAQFPTGFLDASQLRQVPDNQEVLIRNDSDVSCIIEVLQLATEEGAGQDLDKAIRFHFGSLAHDNSASSSNIESVRHLEPAPSTVQHEEPAPTPRPSLLVGTQVIKKFGKATEPDDLVRIRLALWRLEGKSVDLVMSLNEPLPRGTAAEAAPSADLDAAFEQAAASLKIRDWSLFA</sequence>
<evidence type="ECO:0000313" key="5">
    <source>
        <dbReference type="EMBL" id="EPQ26965.1"/>
    </source>
</evidence>
<keyword evidence="3" id="KW-0653">Protein transport</keyword>
<dbReference type="OrthoDB" id="10255285at2759"/>
<accession>A0A061H4S1</accession>
<dbReference type="EMBL" id="KE361642">
    <property type="protein sequence ID" value="EPQ26965.1"/>
    <property type="molecule type" value="Genomic_DNA"/>
</dbReference>
<dbReference type="GO" id="GO:0031267">
    <property type="term" value="F:small GTPase binding"/>
    <property type="evidence" value="ECO:0007669"/>
    <property type="project" value="TreeGrafter"/>
</dbReference>
<dbReference type="HOGENOM" id="CLU_081345_1_2_1"/>
<proteinExistence type="inferred from homology"/>
<evidence type="ECO:0000256" key="2">
    <source>
        <dbReference type="ARBA" id="ARBA00022448"/>
    </source>
</evidence>
<reference evidence="5 6" key="1">
    <citation type="journal article" date="2013" name="Plant Cell">
        <title>The transition from a phytopathogenic smut ancestor to an anamorphic biocontrol agent deciphered by comparative whole-genome analysis.</title>
        <authorList>
            <person name="Lefebvre F."/>
            <person name="Joly D.L."/>
            <person name="Labbe C."/>
            <person name="Teichmann B."/>
            <person name="Linning R."/>
            <person name="Belzile F."/>
            <person name="Bakkeren G."/>
            <person name="Belanger R.R."/>
        </authorList>
    </citation>
    <scope>NUCLEOTIDE SEQUENCE [LARGE SCALE GENOMIC DNA]</scope>
    <source>
        <strain evidence="5 6">PF-1</strain>
    </source>
</reference>
<evidence type="ECO:0000313" key="6">
    <source>
        <dbReference type="Proteomes" id="UP000053664"/>
    </source>
</evidence>
<dbReference type="InterPro" id="IPR007681">
    <property type="entry name" value="Mog1"/>
</dbReference>
<dbReference type="GeneID" id="19319689"/>
<dbReference type="eggNOG" id="KOG3329">
    <property type="taxonomic scope" value="Eukaryota"/>
</dbReference>
<keyword evidence="2" id="KW-0813">Transport</keyword>
<dbReference type="GO" id="GO:0006606">
    <property type="term" value="P:protein import into nucleus"/>
    <property type="evidence" value="ECO:0007669"/>
    <property type="project" value="TreeGrafter"/>
</dbReference>
<gene>
    <name evidence="5" type="ORF">PFL1_05600</name>
</gene>
<dbReference type="KEGG" id="pfp:PFL1_05600"/>
<dbReference type="Proteomes" id="UP000053664">
    <property type="component" value="Unassembled WGS sequence"/>
</dbReference>
<protein>
    <submittedName>
        <fullName evidence="5">Uncharacterized protein</fullName>
    </submittedName>
</protein>
<dbReference type="PANTHER" id="PTHR15837:SF0">
    <property type="entry name" value="RAN GUANINE NUCLEOTIDE RELEASE FACTOR"/>
    <property type="match status" value="1"/>
</dbReference>
<evidence type="ECO:0000256" key="3">
    <source>
        <dbReference type="ARBA" id="ARBA00022927"/>
    </source>
</evidence>
<dbReference type="Gene3D" id="3.40.1000.10">
    <property type="entry name" value="Mog1/PsbP, alpha/beta/alpha sandwich"/>
    <property type="match status" value="1"/>
</dbReference>
<dbReference type="GO" id="GO:0005085">
    <property type="term" value="F:guanyl-nucleotide exchange factor activity"/>
    <property type="evidence" value="ECO:0007669"/>
    <property type="project" value="TreeGrafter"/>
</dbReference>
<feature type="region of interest" description="Disordered" evidence="4">
    <location>
        <begin position="77"/>
        <end position="109"/>
    </location>
</feature>
<dbReference type="AlphaFoldDB" id="A0A061H4S1"/>
<dbReference type="RefSeq" id="XP_007881326.1">
    <property type="nucleotide sequence ID" value="XM_007883135.1"/>
</dbReference>
<dbReference type="PANTHER" id="PTHR15837">
    <property type="entry name" value="RAN GUANINE NUCLEOTIDE RELEASE FACTOR"/>
    <property type="match status" value="1"/>
</dbReference>
<dbReference type="GO" id="GO:0005634">
    <property type="term" value="C:nucleus"/>
    <property type="evidence" value="ECO:0007669"/>
    <property type="project" value="TreeGrafter"/>
</dbReference>
<comment type="similarity">
    <text evidence="1">Belongs to the MOG1 family.</text>
</comment>
<organism evidence="5 6">
    <name type="scientific">Pseudozyma flocculosa PF-1</name>
    <dbReference type="NCBI Taxonomy" id="1277687"/>
    <lineage>
        <taxon>Eukaryota</taxon>
        <taxon>Fungi</taxon>
        <taxon>Dikarya</taxon>
        <taxon>Basidiomycota</taxon>
        <taxon>Ustilaginomycotina</taxon>
        <taxon>Ustilaginomycetes</taxon>
        <taxon>Ustilaginales</taxon>
        <taxon>Ustilaginaceae</taxon>
        <taxon>Pseudozyma</taxon>
    </lineage>
</organism>
<dbReference type="InterPro" id="IPR016123">
    <property type="entry name" value="Mog1/PsbP_a/b/a-sand"/>
</dbReference>
<evidence type="ECO:0000256" key="1">
    <source>
        <dbReference type="ARBA" id="ARBA00010307"/>
    </source>
</evidence>
<dbReference type="Pfam" id="PF04603">
    <property type="entry name" value="Mog1"/>
    <property type="match status" value="1"/>
</dbReference>
<dbReference type="SUPFAM" id="SSF55724">
    <property type="entry name" value="Mog1p/PsbP-like"/>
    <property type="match status" value="1"/>
</dbReference>
<name>A0A061H4S1_9BASI</name>